<comment type="caution">
    <text evidence="1">The sequence shown here is derived from an EMBL/GenBank/DDBJ whole genome shotgun (WGS) entry which is preliminary data.</text>
</comment>
<evidence type="ECO:0000313" key="1">
    <source>
        <dbReference type="EMBL" id="KFZ37931.1"/>
    </source>
</evidence>
<dbReference type="Proteomes" id="UP000029264">
    <property type="component" value="Unassembled WGS sequence"/>
</dbReference>
<gene>
    <name evidence="1" type="ORF">HR45_08830</name>
</gene>
<organism evidence="1 2">
    <name type="scientific">Shewanella mangrovi</name>
    <dbReference type="NCBI Taxonomy" id="1515746"/>
    <lineage>
        <taxon>Bacteria</taxon>
        <taxon>Pseudomonadati</taxon>
        <taxon>Pseudomonadota</taxon>
        <taxon>Gammaproteobacteria</taxon>
        <taxon>Alteromonadales</taxon>
        <taxon>Shewanellaceae</taxon>
        <taxon>Shewanella</taxon>
    </lineage>
</organism>
<proteinExistence type="predicted"/>
<dbReference type="EMBL" id="JPEO01000004">
    <property type="protein sequence ID" value="KFZ37931.1"/>
    <property type="molecule type" value="Genomic_DNA"/>
</dbReference>
<dbReference type="AlphaFoldDB" id="A0A094JZW6"/>
<accession>A0A094JZW6</accession>
<dbReference type="eggNOG" id="ENOG502ZBJF">
    <property type="taxonomic scope" value="Bacteria"/>
</dbReference>
<keyword evidence="2" id="KW-1185">Reference proteome</keyword>
<name>A0A094JZW6_9GAMM</name>
<sequence>MVNAEQFDISGVKLGMTQAQAIAAVTDNMHVDSSAISFDPFPQPSVVTKQKEPTYFEVRHGATALRVHLKPQVPFNPEQTLVVSRISYQQPWAQQTAVQMKQQALQKYGEPSNGRDSGFLQWCRQPLDKNVGCHDFFGPKLELTGTELTLSDPQYREAINRYRRQRTAS</sequence>
<protein>
    <submittedName>
        <fullName evidence="1">Uncharacterized protein</fullName>
    </submittedName>
</protein>
<reference evidence="1 2" key="1">
    <citation type="submission" date="2014-06" db="EMBL/GenBank/DDBJ databases">
        <title>Shewanella sp. YQH10.</title>
        <authorList>
            <person name="Liu Y."/>
            <person name="Zeng R."/>
        </authorList>
    </citation>
    <scope>NUCLEOTIDE SEQUENCE [LARGE SCALE GENOMIC DNA]</scope>
    <source>
        <strain evidence="1 2">YQH10</strain>
    </source>
</reference>
<evidence type="ECO:0000313" key="2">
    <source>
        <dbReference type="Proteomes" id="UP000029264"/>
    </source>
</evidence>